<keyword evidence="2" id="KW-1185">Reference proteome</keyword>
<protein>
    <submittedName>
        <fullName evidence="1">Uncharacterized protein</fullName>
    </submittedName>
</protein>
<dbReference type="EMBL" id="JARKIK010000055">
    <property type="protein sequence ID" value="KAK8732917.1"/>
    <property type="molecule type" value="Genomic_DNA"/>
</dbReference>
<sequence length="101" mass="11442">MVTLKPVYSIFFYISICVRQEKDHFNAIGILQALLQCSLRYNQLPSVIVDKSDNDFVGGERYDLSFMYICKCKTNEDKKAQETAVTLSVQALLLPANNSDV</sequence>
<dbReference type="EMBL" id="JARKIK010000055">
    <property type="protein sequence ID" value="KAK8732914.1"/>
    <property type="molecule type" value="Genomic_DNA"/>
</dbReference>
<reference evidence="1 2" key="1">
    <citation type="journal article" date="2024" name="BMC Genomics">
        <title>Genome assembly of redclaw crayfish (Cherax quadricarinatus) provides insights into its immune adaptation and hypoxia tolerance.</title>
        <authorList>
            <person name="Liu Z."/>
            <person name="Zheng J."/>
            <person name="Li H."/>
            <person name="Fang K."/>
            <person name="Wang S."/>
            <person name="He J."/>
            <person name="Zhou D."/>
            <person name="Weng S."/>
            <person name="Chi M."/>
            <person name="Gu Z."/>
            <person name="He J."/>
            <person name="Li F."/>
            <person name="Wang M."/>
        </authorList>
    </citation>
    <scope>NUCLEOTIDE SEQUENCE [LARGE SCALE GENOMIC DNA]</scope>
    <source>
        <strain evidence="1">ZL_2023a</strain>
    </source>
</reference>
<accession>A0AAW0WLP9</accession>
<comment type="caution">
    <text evidence="1">The sequence shown here is derived from an EMBL/GenBank/DDBJ whole genome shotgun (WGS) entry which is preliminary data.</text>
</comment>
<evidence type="ECO:0000313" key="1">
    <source>
        <dbReference type="EMBL" id="KAK8732917.1"/>
    </source>
</evidence>
<reference evidence="1" key="2">
    <citation type="submission" date="2024-01" db="EMBL/GenBank/DDBJ databases">
        <authorList>
            <person name="He J."/>
            <person name="Wang M."/>
            <person name="Zheng J."/>
            <person name="Liu Z."/>
        </authorList>
    </citation>
    <scope>NUCLEOTIDE SEQUENCE</scope>
    <source>
        <strain evidence="1">ZL_2023a</strain>
        <tissue evidence="1">Muscle</tissue>
    </source>
</reference>
<dbReference type="AlphaFoldDB" id="A0AAW0WLP9"/>
<dbReference type="Proteomes" id="UP001445076">
    <property type="component" value="Unassembled WGS sequence"/>
</dbReference>
<proteinExistence type="predicted"/>
<gene>
    <name evidence="1" type="ORF">OTU49_006651</name>
</gene>
<name>A0AAW0WLP9_CHEQU</name>
<organism evidence="1 2">
    <name type="scientific">Cherax quadricarinatus</name>
    <name type="common">Australian red claw crayfish</name>
    <dbReference type="NCBI Taxonomy" id="27406"/>
    <lineage>
        <taxon>Eukaryota</taxon>
        <taxon>Metazoa</taxon>
        <taxon>Ecdysozoa</taxon>
        <taxon>Arthropoda</taxon>
        <taxon>Crustacea</taxon>
        <taxon>Multicrustacea</taxon>
        <taxon>Malacostraca</taxon>
        <taxon>Eumalacostraca</taxon>
        <taxon>Eucarida</taxon>
        <taxon>Decapoda</taxon>
        <taxon>Pleocyemata</taxon>
        <taxon>Astacidea</taxon>
        <taxon>Parastacoidea</taxon>
        <taxon>Parastacidae</taxon>
        <taxon>Cherax</taxon>
    </lineage>
</organism>
<evidence type="ECO:0000313" key="2">
    <source>
        <dbReference type="Proteomes" id="UP001445076"/>
    </source>
</evidence>